<comment type="caution">
    <text evidence="2">The sequence shown here is derived from an EMBL/GenBank/DDBJ whole genome shotgun (WGS) entry which is preliminary data.</text>
</comment>
<keyword evidence="1" id="KW-1133">Transmembrane helix</keyword>
<keyword evidence="1" id="KW-0472">Membrane</keyword>
<keyword evidence="3" id="KW-1185">Reference proteome</keyword>
<keyword evidence="1" id="KW-0812">Transmembrane</keyword>
<name>A0ABT8G050_9MICO</name>
<reference evidence="2" key="1">
    <citation type="submission" date="2023-06" db="EMBL/GenBank/DDBJ databases">
        <title>SYSU T00b26.</title>
        <authorList>
            <person name="Gao L."/>
            <person name="Fang B.-Z."/>
            <person name="Li W.-J."/>
        </authorList>
    </citation>
    <scope>NUCLEOTIDE SEQUENCE</scope>
    <source>
        <strain evidence="2">SYSU T00b26</strain>
    </source>
</reference>
<feature type="transmembrane region" description="Helical" evidence="1">
    <location>
        <begin position="21"/>
        <end position="47"/>
    </location>
</feature>
<dbReference type="EMBL" id="JAUHPV010000003">
    <property type="protein sequence ID" value="MDN4472508.1"/>
    <property type="molecule type" value="Genomic_DNA"/>
</dbReference>
<gene>
    <name evidence="2" type="ORF">QQX04_05815</name>
</gene>
<organism evidence="2 3">
    <name type="scientific">Demequina zhanjiangensis</name>
    <dbReference type="NCBI Taxonomy" id="3051659"/>
    <lineage>
        <taxon>Bacteria</taxon>
        <taxon>Bacillati</taxon>
        <taxon>Actinomycetota</taxon>
        <taxon>Actinomycetes</taxon>
        <taxon>Micrococcales</taxon>
        <taxon>Demequinaceae</taxon>
        <taxon>Demequina</taxon>
    </lineage>
</organism>
<dbReference type="Proteomes" id="UP001172738">
    <property type="component" value="Unassembled WGS sequence"/>
</dbReference>
<evidence type="ECO:0000256" key="1">
    <source>
        <dbReference type="SAM" id="Phobius"/>
    </source>
</evidence>
<sequence length="54" mass="5574">MSSTATQSIAAAPAQKKEYPWYAIPAILSMLMLSSGGMVALLGYGIAAMSSATY</sequence>
<protein>
    <submittedName>
        <fullName evidence="2">Uncharacterized protein</fullName>
    </submittedName>
</protein>
<accession>A0ABT8G050</accession>
<proteinExistence type="predicted"/>
<evidence type="ECO:0000313" key="2">
    <source>
        <dbReference type="EMBL" id="MDN4472508.1"/>
    </source>
</evidence>
<dbReference type="RefSeq" id="WP_301127145.1">
    <property type="nucleotide sequence ID" value="NZ_JAUHPV010000003.1"/>
</dbReference>
<evidence type="ECO:0000313" key="3">
    <source>
        <dbReference type="Proteomes" id="UP001172738"/>
    </source>
</evidence>